<accession>A0A951U570</accession>
<evidence type="ECO:0000313" key="4">
    <source>
        <dbReference type="EMBL" id="MBW4466320.1"/>
    </source>
</evidence>
<dbReference type="InterPro" id="IPR013105">
    <property type="entry name" value="TPR_2"/>
</dbReference>
<reference evidence="4" key="2">
    <citation type="journal article" date="2022" name="Microbiol. Resour. Announc.">
        <title>Metagenome Sequencing to Explore Phylogenomics of Terrestrial Cyanobacteria.</title>
        <authorList>
            <person name="Ward R.D."/>
            <person name="Stajich J.E."/>
            <person name="Johansen J.R."/>
            <person name="Huntemann M."/>
            <person name="Clum A."/>
            <person name="Foster B."/>
            <person name="Foster B."/>
            <person name="Roux S."/>
            <person name="Palaniappan K."/>
            <person name="Varghese N."/>
            <person name="Mukherjee S."/>
            <person name="Reddy T.B.K."/>
            <person name="Daum C."/>
            <person name="Copeland A."/>
            <person name="Chen I.A."/>
            <person name="Ivanova N.N."/>
            <person name="Kyrpides N.C."/>
            <person name="Shapiro N."/>
            <person name="Eloe-Fadrosh E.A."/>
            <person name="Pietrasiak N."/>
        </authorList>
    </citation>
    <scope>NUCLEOTIDE SEQUENCE</scope>
    <source>
        <strain evidence="4">GSE-TBD4-15B</strain>
    </source>
</reference>
<proteinExistence type="predicted"/>
<comment type="caution">
    <text evidence="4">The sequence shown here is derived from an EMBL/GenBank/DDBJ whole genome shotgun (WGS) entry which is preliminary data.</text>
</comment>
<name>A0A951U570_9CYAN</name>
<evidence type="ECO:0000256" key="2">
    <source>
        <dbReference type="ARBA" id="ARBA00022803"/>
    </source>
</evidence>
<dbReference type="Proteomes" id="UP000707356">
    <property type="component" value="Unassembled WGS sequence"/>
</dbReference>
<dbReference type="AlphaFoldDB" id="A0A951U570"/>
<keyword evidence="1" id="KW-0677">Repeat</keyword>
<gene>
    <name evidence="4" type="ORF">KME07_12920</name>
</gene>
<dbReference type="InterPro" id="IPR011990">
    <property type="entry name" value="TPR-like_helical_dom_sf"/>
</dbReference>
<organism evidence="4 5">
    <name type="scientific">Pegethrix bostrychoides GSE-TBD4-15B</name>
    <dbReference type="NCBI Taxonomy" id="2839662"/>
    <lineage>
        <taxon>Bacteria</taxon>
        <taxon>Bacillati</taxon>
        <taxon>Cyanobacteriota</taxon>
        <taxon>Cyanophyceae</taxon>
        <taxon>Oculatellales</taxon>
        <taxon>Oculatellaceae</taxon>
        <taxon>Pegethrix</taxon>
    </lineage>
</organism>
<dbReference type="PROSITE" id="PS50293">
    <property type="entry name" value="TPR_REGION"/>
    <property type="match status" value="1"/>
</dbReference>
<dbReference type="SMART" id="SM00028">
    <property type="entry name" value="TPR"/>
    <property type="match status" value="2"/>
</dbReference>
<evidence type="ECO:0000256" key="1">
    <source>
        <dbReference type="ARBA" id="ARBA00022737"/>
    </source>
</evidence>
<keyword evidence="2 3" id="KW-0802">TPR repeat</keyword>
<reference evidence="4" key="1">
    <citation type="submission" date="2021-05" db="EMBL/GenBank/DDBJ databases">
        <authorList>
            <person name="Pietrasiak N."/>
            <person name="Ward R."/>
            <person name="Stajich J.E."/>
            <person name="Kurbessoian T."/>
        </authorList>
    </citation>
    <scope>NUCLEOTIDE SEQUENCE</scope>
    <source>
        <strain evidence="4">GSE-TBD4-15B</strain>
    </source>
</reference>
<dbReference type="EMBL" id="JAHHHV010000067">
    <property type="protein sequence ID" value="MBW4466320.1"/>
    <property type="molecule type" value="Genomic_DNA"/>
</dbReference>
<dbReference type="InterPro" id="IPR019734">
    <property type="entry name" value="TPR_rpt"/>
</dbReference>
<dbReference type="Pfam" id="PF07719">
    <property type="entry name" value="TPR_2"/>
    <property type="match status" value="1"/>
</dbReference>
<evidence type="ECO:0000313" key="5">
    <source>
        <dbReference type="Proteomes" id="UP000707356"/>
    </source>
</evidence>
<feature type="repeat" description="TPR" evidence="3">
    <location>
        <begin position="37"/>
        <end position="70"/>
    </location>
</feature>
<sequence length="128" mass="14868">MRFFIVLRGYALLLIIVFFIGLAQPNLTPEEMTPTTAKEFLRRGERYAEQGDYEKALADFNQAEQLRPHDRLGIYHSIYHNQAKALTALNHPAEAIQKYQKIKRRQQEDDLSTAYVDGKISELQTQLE</sequence>
<evidence type="ECO:0000256" key="3">
    <source>
        <dbReference type="PROSITE-ProRule" id="PRU00339"/>
    </source>
</evidence>
<protein>
    <submittedName>
        <fullName evidence="4">Tetratricopeptide repeat protein</fullName>
    </submittedName>
</protein>
<dbReference type="SUPFAM" id="SSF48452">
    <property type="entry name" value="TPR-like"/>
    <property type="match status" value="1"/>
</dbReference>
<dbReference type="Gene3D" id="1.25.40.10">
    <property type="entry name" value="Tetratricopeptide repeat domain"/>
    <property type="match status" value="1"/>
</dbReference>
<dbReference type="PROSITE" id="PS50005">
    <property type="entry name" value="TPR"/>
    <property type="match status" value="1"/>
</dbReference>